<dbReference type="SUPFAM" id="SSF53448">
    <property type="entry name" value="Nucleotide-diphospho-sugar transferases"/>
    <property type="match status" value="1"/>
</dbReference>
<organism evidence="5 6">
    <name type="scientific">Populus euphratica</name>
    <name type="common">Euphrates poplar</name>
    <dbReference type="NCBI Taxonomy" id="75702"/>
    <lineage>
        <taxon>Eukaryota</taxon>
        <taxon>Viridiplantae</taxon>
        <taxon>Streptophyta</taxon>
        <taxon>Embryophyta</taxon>
        <taxon>Tracheophyta</taxon>
        <taxon>Spermatophyta</taxon>
        <taxon>Magnoliopsida</taxon>
        <taxon>eudicotyledons</taxon>
        <taxon>Gunneridae</taxon>
        <taxon>Pentapetalae</taxon>
        <taxon>rosids</taxon>
        <taxon>fabids</taxon>
        <taxon>Malpighiales</taxon>
        <taxon>Salicaceae</taxon>
        <taxon>Saliceae</taxon>
        <taxon>Populus</taxon>
    </lineage>
</organism>
<evidence type="ECO:0000313" key="6">
    <source>
        <dbReference type="RefSeq" id="XP_011026983.1"/>
    </source>
</evidence>
<evidence type="ECO:0000256" key="4">
    <source>
        <dbReference type="SAM" id="Phobius"/>
    </source>
</evidence>
<name>A0AAJ6UCH4_POPEU</name>
<evidence type="ECO:0000256" key="1">
    <source>
        <dbReference type="ARBA" id="ARBA00004877"/>
    </source>
</evidence>
<proteinExistence type="predicted"/>
<keyword evidence="4" id="KW-0472">Membrane</keyword>
<keyword evidence="4" id="KW-0812">Transmembrane</keyword>
<comment type="pathway">
    <text evidence="1">Glycan metabolism; pectin biosynthesis.</text>
</comment>
<dbReference type="GO" id="GO:0016757">
    <property type="term" value="F:glycosyltransferase activity"/>
    <property type="evidence" value="ECO:0007669"/>
    <property type="project" value="UniProtKB-KW"/>
</dbReference>
<dbReference type="KEGG" id="peu:105127407"/>
<dbReference type="AlphaFoldDB" id="A0AAJ6UCH4"/>
<keyword evidence="5" id="KW-1185">Reference proteome</keyword>
<dbReference type="InterPro" id="IPR050748">
    <property type="entry name" value="Glycosyltrans_8_dom-fam"/>
</dbReference>
<dbReference type="InterPro" id="IPR029044">
    <property type="entry name" value="Nucleotide-diphossugar_trans"/>
</dbReference>
<gene>
    <name evidence="6" type="primary">LOC105127407</name>
</gene>
<dbReference type="GeneID" id="105127407"/>
<dbReference type="RefSeq" id="XP_011026983.1">
    <property type="nucleotide sequence ID" value="XM_011028681.1"/>
</dbReference>
<evidence type="ECO:0000256" key="2">
    <source>
        <dbReference type="ARBA" id="ARBA00022676"/>
    </source>
</evidence>
<evidence type="ECO:0000256" key="3">
    <source>
        <dbReference type="ARBA" id="ARBA00022679"/>
    </source>
</evidence>
<accession>A0AAJ6UCH4</accession>
<keyword evidence="4" id="KW-1133">Transmembrane helix</keyword>
<keyword evidence="3" id="KW-0808">Transferase</keyword>
<keyword evidence="2" id="KW-0328">Glycosyltransferase</keyword>
<dbReference type="Proteomes" id="UP000694918">
    <property type="component" value="Unplaced"/>
</dbReference>
<feature type="transmembrane region" description="Helical" evidence="4">
    <location>
        <begin position="36"/>
        <end position="53"/>
    </location>
</feature>
<sequence>MASSYLPSAYPATQRRSSQTYYLPLIFENHLTLPEIGFLSILIFLLQLSSFYFDTRNGDGIGDDGMLHVVSWMDCLDLGVLAVLANSTLSSSSYPELVSFHFFIPGGDEDKVPFYKLKVLFPHSNLELHGQEEVEEIVRIAFSDEQYAKPSYEEIVPFIISTVHQFLSKFIYISVNVIMKARVEELIGVDLDDYAIATAEDCSQRLKNNVNSDVLDAIQRSVSKPWV</sequence>
<dbReference type="PANTHER" id="PTHR13778:SF47">
    <property type="entry name" value="LIPOPOLYSACCHARIDE 1,3-GALACTOSYLTRANSFERASE"/>
    <property type="match status" value="1"/>
</dbReference>
<protein>
    <submittedName>
        <fullName evidence="6">Uncharacterized protein LOC105127407</fullName>
    </submittedName>
</protein>
<dbReference type="PANTHER" id="PTHR13778">
    <property type="entry name" value="GLYCOSYLTRANSFERASE 8 DOMAIN-CONTAINING PROTEIN"/>
    <property type="match status" value="1"/>
</dbReference>
<reference evidence="6" key="1">
    <citation type="submission" date="2025-08" db="UniProtKB">
        <authorList>
            <consortium name="RefSeq"/>
        </authorList>
    </citation>
    <scope>IDENTIFICATION</scope>
</reference>
<dbReference type="Gene3D" id="3.90.550.10">
    <property type="entry name" value="Spore Coat Polysaccharide Biosynthesis Protein SpsA, Chain A"/>
    <property type="match status" value="1"/>
</dbReference>
<evidence type="ECO:0000313" key="5">
    <source>
        <dbReference type="Proteomes" id="UP000694918"/>
    </source>
</evidence>
<dbReference type="GO" id="GO:0005794">
    <property type="term" value="C:Golgi apparatus"/>
    <property type="evidence" value="ECO:0007669"/>
    <property type="project" value="TreeGrafter"/>
</dbReference>